<name>A0A1P8UHW9_9GAMM</name>
<dbReference type="STRING" id="1765967.BW247_10210"/>
<dbReference type="KEGG" id="afy:BW247_10210"/>
<sequence>MSKALSQVAFTQQVERLFDEHGAATFAAPRGHLPQVTLFVEDDTVIAESAQSPRHRYGVFCELDAPLTDAALDAHVRQWLHSGTAYELFISMNVCRYNC</sequence>
<accession>A0A1P8UHW9</accession>
<dbReference type="AlphaFoldDB" id="A0A1P8UHW9"/>
<protein>
    <submittedName>
        <fullName evidence="1">Uncharacterized protein</fullName>
    </submittedName>
</protein>
<keyword evidence="2" id="KW-1185">Reference proteome</keyword>
<evidence type="ECO:0000313" key="1">
    <source>
        <dbReference type="EMBL" id="APZ43417.1"/>
    </source>
</evidence>
<dbReference type="EMBL" id="CP019434">
    <property type="protein sequence ID" value="APZ43417.1"/>
    <property type="molecule type" value="Genomic_DNA"/>
</dbReference>
<dbReference type="Proteomes" id="UP000243807">
    <property type="component" value="Chromosome"/>
</dbReference>
<reference evidence="1 2" key="1">
    <citation type="submission" date="2017-01" db="EMBL/GenBank/DDBJ databases">
        <title>Draft sequence of Acidihalobacter ferrooxidans strain DSM 14175 (strain V8).</title>
        <authorList>
            <person name="Khaleque H.N."/>
            <person name="Ramsay J.P."/>
            <person name="Murphy R.J.T."/>
            <person name="Kaksonen A.H."/>
            <person name="Boxall N.J."/>
            <person name="Watkin E.L.J."/>
        </authorList>
    </citation>
    <scope>NUCLEOTIDE SEQUENCE [LARGE SCALE GENOMIC DNA]</scope>
    <source>
        <strain evidence="1 2">V8</strain>
    </source>
</reference>
<dbReference type="OrthoDB" id="5801507at2"/>
<proteinExistence type="predicted"/>
<dbReference type="RefSeq" id="WP_076837058.1">
    <property type="nucleotide sequence ID" value="NZ_CP019434.1"/>
</dbReference>
<evidence type="ECO:0000313" key="2">
    <source>
        <dbReference type="Proteomes" id="UP000243807"/>
    </source>
</evidence>
<organism evidence="1 2">
    <name type="scientific">Acidihalobacter ferrooxydans</name>
    <dbReference type="NCBI Taxonomy" id="1765967"/>
    <lineage>
        <taxon>Bacteria</taxon>
        <taxon>Pseudomonadati</taxon>
        <taxon>Pseudomonadota</taxon>
        <taxon>Gammaproteobacteria</taxon>
        <taxon>Chromatiales</taxon>
        <taxon>Ectothiorhodospiraceae</taxon>
        <taxon>Acidihalobacter</taxon>
    </lineage>
</organism>
<gene>
    <name evidence="1" type="ORF">BW247_10210</name>
</gene>